<dbReference type="OrthoDB" id="3176171at2759"/>
<reference evidence="2" key="1">
    <citation type="submission" date="2019-04" db="EMBL/GenBank/DDBJ databases">
        <title>Friends and foes A comparative genomics studyof 23 Aspergillus species from section Flavi.</title>
        <authorList>
            <consortium name="DOE Joint Genome Institute"/>
            <person name="Kjaerbolling I."/>
            <person name="Vesth T."/>
            <person name="Frisvad J.C."/>
            <person name="Nybo J.L."/>
            <person name="Theobald S."/>
            <person name="Kildgaard S."/>
            <person name="Isbrandt T."/>
            <person name="Kuo A."/>
            <person name="Sato A."/>
            <person name="Lyhne E.K."/>
            <person name="Kogle M.E."/>
            <person name="Wiebenga A."/>
            <person name="Kun R.S."/>
            <person name="Lubbers R.J."/>
            <person name="Makela M.R."/>
            <person name="Barry K."/>
            <person name="Chovatia M."/>
            <person name="Clum A."/>
            <person name="Daum C."/>
            <person name="Haridas S."/>
            <person name="He G."/>
            <person name="LaButti K."/>
            <person name="Lipzen A."/>
            <person name="Mondo S."/>
            <person name="Riley R."/>
            <person name="Salamov A."/>
            <person name="Simmons B.A."/>
            <person name="Magnuson J.K."/>
            <person name="Henrissat B."/>
            <person name="Mortensen U.H."/>
            <person name="Larsen T.O."/>
            <person name="Devries R.P."/>
            <person name="Grigoriev I.V."/>
            <person name="Machida M."/>
            <person name="Baker S.E."/>
            <person name="Andersen M.R."/>
        </authorList>
    </citation>
    <scope>NUCLEOTIDE SEQUENCE [LARGE SCALE GENOMIC DNA]</scope>
    <source>
        <strain evidence="2">IBT 14317</strain>
    </source>
</reference>
<dbReference type="EMBL" id="ML735278">
    <property type="protein sequence ID" value="KAE8388466.1"/>
    <property type="molecule type" value="Genomic_DNA"/>
</dbReference>
<dbReference type="AlphaFoldDB" id="A0A5N7C305"/>
<protein>
    <submittedName>
        <fullName evidence="2">Uncharacterized protein</fullName>
    </submittedName>
</protein>
<evidence type="ECO:0000313" key="2">
    <source>
        <dbReference type="EMBL" id="KAE8388466.1"/>
    </source>
</evidence>
<proteinExistence type="predicted"/>
<feature type="region of interest" description="Disordered" evidence="1">
    <location>
        <begin position="185"/>
        <end position="209"/>
    </location>
</feature>
<sequence>MSLTLVGLATARPSSWLVLSPSFLDAGPSKNTIRYAEMLRTNKEVRNFIVLKSSPPAISPGELAPSESGLELLRLPEGEFIKRGLKTPEVTEDQARAFHSKLWRLHSESQRNAGNHQHKSRACEPDLLSERFSSSREVNAETEVLPFKERIRPGIVVRWTPATDFPMHLSAHNLAVALSPQATVSPRVGDPGRDCVSPGTPNEHAAEESNRTELNIGAIYAQYSCQGHSQTHTRFSHRYSSDGS</sequence>
<evidence type="ECO:0000256" key="1">
    <source>
        <dbReference type="SAM" id="MobiDB-lite"/>
    </source>
</evidence>
<accession>A0A5N7C305</accession>
<gene>
    <name evidence="2" type="ORF">BDV23DRAFT_185397</name>
</gene>
<organism evidence="2">
    <name type="scientific">Petromyces alliaceus</name>
    <name type="common">Aspergillus alliaceus</name>
    <dbReference type="NCBI Taxonomy" id="209559"/>
    <lineage>
        <taxon>Eukaryota</taxon>
        <taxon>Fungi</taxon>
        <taxon>Dikarya</taxon>
        <taxon>Ascomycota</taxon>
        <taxon>Pezizomycotina</taxon>
        <taxon>Eurotiomycetes</taxon>
        <taxon>Eurotiomycetidae</taxon>
        <taxon>Eurotiales</taxon>
        <taxon>Aspergillaceae</taxon>
        <taxon>Aspergillus</taxon>
        <taxon>Aspergillus subgen. Circumdati</taxon>
    </lineage>
</organism>
<name>A0A5N7C305_PETAA</name>
<dbReference type="Proteomes" id="UP000326877">
    <property type="component" value="Unassembled WGS sequence"/>
</dbReference>